<comment type="subunit">
    <text evidence="8">Component of the lipopolysaccharide transport and assembly complex. The LptBFG transporter is composed of two ATP-binding proteins (LptB) and two transmembrane proteins (LptF and LptG).</text>
</comment>
<comment type="subcellular location">
    <subcellularLocation>
        <location evidence="2">Cell membrane</location>
        <topology evidence="2">Multi-pass membrane protein</topology>
    </subcellularLocation>
</comment>
<dbReference type="EMBL" id="CP049140">
    <property type="protein sequence ID" value="QIE89494.1"/>
    <property type="molecule type" value="Genomic_DNA"/>
</dbReference>
<organism evidence="11 12">
    <name type="scientific">Pseudomonas nitroreducens</name>
    <dbReference type="NCBI Taxonomy" id="46680"/>
    <lineage>
        <taxon>Bacteria</taxon>
        <taxon>Pseudomonadati</taxon>
        <taxon>Pseudomonadota</taxon>
        <taxon>Gammaproteobacteria</taxon>
        <taxon>Pseudomonadales</taxon>
        <taxon>Pseudomonadaceae</taxon>
        <taxon>Pseudomonas</taxon>
    </lineage>
</organism>
<dbReference type="GO" id="GO:0015920">
    <property type="term" value="P:lipopolysaccharide transport"/>
    <property type="evidence" value="ECO:0007669"/>
    <property type="project" value="TreeGrafter"/>
</dbReference>
<dbReference type="InterPro" id="IPR030923">
    <property type="entry name" value="LptG"/>
</dbReference>
<evidence type="ECO:0000313" key="13">
    <source>
        <dbReference type="Proteomes" id="UP000608450"/>
    </source>
</evidence>
<feature type="transmembrane region" description="Helical" evidence="9">
    <location>
        <begin position="101"/>
        <end position="121"/>
    </location>
</feature>
<evidence type="ECO:0000256" key="3">
    <source>
        <dbReference type="ARBA" id="ARBA00007725"/>
    </source>
</evidence>
<keyword evidence="7 9" id="KW-0472">Membrane</keyword>
<sequence>MRKLDRYIGTTVFVSILAVLGVILGLAELFAFVDQLGQIDESYTLTEALKFVLLTAPSRGYDMLPMAALIGCLVGLGTLASNSELTIMRAAGVSLQRIVWAVMKPMLVLMFAGILVGEYVIPYTETAAQSGRALAQSGNGSQSSKSGLWHRQGHEFIHINVVRPDGVLLGVTRYDFDENRRLQTASFARQAVFENNQWQLQGVTTTVLHAAEKRSEVVSKPSEAWNIQLSPQLLNTVVMEPEALSITGLWDYIHYLQEQGLNSNRYWLAFWTKILQPLVTAALVLMAISFIFGPLRSVTLGQRVFTGVLVGFTFRIAQDLLGPSSQVFNFPPLLAVLVPAAICAFLGTLLLKRAG</sequence>
<gene>
    <name evidence="11" type="primary">lptG</name>
    <name evidence="11" type="ORF">G5B91_25815</name>
    <name evidence="10" type="ORF">I5I61_16495</name>
</gene>
<feature type="transmembrane region" description="Helical" evidence="9">
    <location>
        <begin position="63"/>
        <end position="80"/>
    </location>
</feature>
<dbReference type="PANTHER" id="PTHR33529:SF2">
    <property type="entry name" value="LIPOPOLYSACCHARIDE EXPORT SYSTEM PERMEASE PROTEIN LPTG"/>
    <property type="match status" value="1"/>
</dbReference>
<proteinExistence type="inferred from homology"/>
<accession>A0A6G6J2M4</accession>
<evidence type="ECO:0000256" key="6">
    <source>
        <dbReference type="ARBA" id="ARBA00022989"/>
    </source>
</evidence>
<dbReference type="Pfam" id="PF03739">
    <property type="entry name" value="LptF_LptG"/>
    <property type="match status" value="1"/>
</dbReference>
<evidence type="ECO:0000256" key="7">
    <source>
        <dbReference type="ARBA" id="ARBA00023136"/>
    </source>
</evidence>
<dbReference type="GO" id="GO:0055085">
    <property type="term" value="P:transmembrane transport"/>
    <property type="evidence" value="ECO:0007669"/>
    <property type="project" value="InterPro"/>
</dbReference>
<keyword evidence="4" id="KW-1003">Cell membrane</keyword>
<protein>
    <submittedName>
        <fullName evidence="11">LPS export ABC transporter permease LptG</fullName>
    </submittedName>
</protein>
<evidence type="ECO:0000313" key="11">
    <source>
        <dbReference type="EMBL" id="QIE89494.1"/>
    </source>
</evidence>
<name>A0A6G6J2M4_PSENT</name>
<feature type="transmembrane region" description="Helical" evidence="9">
    <location>
        <begin position="274"/>
        <end position="292"/>
    </location>
</feature>
<evidence type="ECO:0000256" key="4">
    <source>
        <dbReference type="ARBA" id="ARBA00022475"/>
    </source>
</evidence>
<comment type="function">
    <text evidence="1">Part of the ABC transporter complex LptBFG involved in the translocation of lipopolysaccharide (LPS) from the inner membrane to the outer membrane.</text>
</comment>
<dbReference type="PANTHER" id="PTHR33529">
    <property type="entry name" value="SLR0882 PROTEIN-RELATED"/>
    <property type="match status" value="1"/>
</dbReference>
<evidence type="ECO:0000256" key="8">
    <source>
        <dbReference type="ARBA" id="ARBA00026081"/>
    </source>
</evidence>
<keyword evidence="6 9" id="KW-1133">Transmembrane helix</keyword>
<reference evidence="11 12" key="1">
    <citation type="submission" date="2020-02" db="EMBL/GenBank/DDBJ databases">
        <title>Integrative conjugative elements (ICEs) and plasmids drive adaptation of Pseudomonas nitroreducens strain HBP1 to wastewater environment.</title>
        <authorList>
            <person name="Sentchilo V."/>
            <person name="Carraro N."/>
            <person name="Bertelli C."/>
            <person name="van der Meer J.R."/>
        </authorList>
    </citation>
    <scope>NUCLEOTIDE SEQUENCE [LARGE SCALE GENOMIC DNA]</scope>
    <source>
        <strain evidence="11 12">HBP1</strain>
    </source>
</reference>
<dbReference type="RefSeq" id="WP_024762889.1">
    <property type="nucleotide sequence ID" value="NZ_CP049140.1"/>
</dbReference>
<dbReference type="Proteomes" id="UP000501063">
    <property type="component" value="Chromosome"/>
</dbReference>
<evidence type="ECO:0000256" key="5">
    <source>
        <dbReference type="ARBA" id="ARBA00022692"/>
    </source>
</evidence>
<dbReference type="EMBL" id="JADTFC010000040">
    <property type="protein sequence ID" value="MBG6289052.1"/>
    <property type="molecule type" value="Genomic_DNA"/>
</dbReference>
<keyword evidence="13" id="KW-1185">Reference proteome</keyword>
<evidence type="ECO:0000313" key="12">
    <source>
        <dbReference type="Proteomes" id="UP000501063"/>
    </source>
</evidence>
<keyword evidence="5 9" id="KW-0812">Transmembrane</keyword>
<evidence type="ECO:0000313" key="10">
    <source>
        <dbReference type="EMBL" id="MBG6289052.1"/>
    </source>
</evidence>
<dbReference type="Proteomes" id="UP000608450">
    <property type="component" value="Unassembled WGS sequence"/>
</dbReference>
<evidence type="ECO:0000256" key="1">
    <source>
        <dbReference type="ARBA" id="ARBA00002265"/>
    </source>
</evidence>
<evidence type="ECO:0000256" key="2">
    <source>
        <dbReference type="ARBA" id="ARBA00004651"/>
    </source>
</evidence>
<dbReference type="GO" id="GO:0043190">
    <property type="term" value="C:ATP-binding cassette (ABC) transporter complex"/>
    <property type="evidence" value="ECO:0007669"/>
    <property type="project" value="InterPro"/>
</dbReference>
<feature type="transmembrane region" description="Helical" evidence="9">
    <location>
        <begin position="12"/>
        <end position="33"/>
    </location>
</feature>
<comment type="similarity">
    <text evidence="3">Belongs to the LptF/LptG family.</text>
</comment>
<evidence type="ECO:0000256" key="9">
    <source>
        <dbReference type="SAM" id="Phobius"/>
    </source>
</evidence>
<feature type="transmembrane region" description="Helical" evidence="9">
    <location>
        <begin position="304"/>
        <end position="321"/>
    </location>
</feature>
<dbReference type="KEGG" id="pnt:G5B91_25815"/>
<feature type="transmembrane region" description="Helical" evidence="9">
    <location>
        <begin position="333"/>
        <end position="351"/>
    </location>
</feature>
<dbReference type="NCBIfam" id="TIGR04408">
    <property type="entry name" value="LptG_lptG"/>
    <property type="match status" value="1"/>
</dbReference>
<reference evidence="10 13" key="2">
    <citation type="submission" date="2020-11" db="EMBL/GenBank/DDBJ databases">
        <title>Enhanced detection system for hospital associated transmission using whole genome sequencing surveillance.</title>
        <authorList>
            <person name="Harrison L.H."/>
            <person name="Van Tyne D."/>
            <person name="Marsh J.W."/>
            <person name="Griffith M.P."/>
            <person name="Snyder D.J."/>
            <person name="Cooper V.S."/>
            <person name="Mustapha M."/>
        </authorList>
    </citation>
    <scope>NUCLEOTIDE SEQUENCE [LARGE SCALE GENOMIC DNA]</scope>
    <source>
        <strain evidence="10 13">PSA00705</strain>
    </source>
</reference>
<dbReference type="InterPro" id="IPR005495">
    <property type="entry name" value="LptG/LptF_permease"/>
</dbReference>
<dbReference type="AlphaFoldDB" id="A0A6G6J2M4"/>
<dbReference type="GeneID" id="300408184"/>